<name>A0A9W8A6G0_9FUNG</name>
<protein>
    <submittedName>
        <fullName evidence="2">Uncharacterized protein</fullName>
    </submittedName>
</protein>
<evidence type="ECO:0000256" key="1">
    <source>
        <dbReference type="SAM" id="MobiDB-lite"/>
    </source>
</evidence>
<dbReference type="Proteomes" id="UP001150538">
    <property type="component" value="Unassembled WGS sequence"/>
</dbReference>
<organism evidence="2 3">
    <name type="scientific">Mycoemilia scoparia</name>
    <dbReference type="NCBI Taxonomy" id="417184"/>
    <lineage>
        <taxon>Eukaryota</taxon>
        <taxon>Fungi</taxon>
        <taxon>Fungi incertae sedis</taxon>
        <taxon>Zoopagomycota</taxon>
        <taxon>Kickxellomycotina</taxon>
        <taxon>Kickxellomycetes</taxon>
        <taxon>Kickxellales</taxon>
        <taxon>Kickxellaceae</taxon>
        <taxon>Mycoemilia</taxon>
    </lineage>
</organism>
<dbReference type="AlphaFoldDB" id="A0A9W8A6G0"/>
<dbReference type="EMBL" id="JANBPU010000017">
    <property type="protein sequence ID" value="KAJ1920139.1"/>
    <property type="molecule type" value="Genomic_DNA"/>
</dbReference>
<reference evidence="2" key="1">
    <citation type="submission" date="2022-07" db="EMBL/GenBank/DDBJ databases">
        <title>Phylogenomic reconstructions and comparative analyses of Kickxellomycotina fungi.</title>
        <authorList>
            <person name="Reynolds N.K."/>
            <person name="Stajich J.E."/>
            <person name="Barry K."/>
            <person name="Grigoriev I.V."/>
            <person name="Crous P."/>
            <person name="Smith M.E."/>
        </authorList>
    </citation>
    <scope>NUCLEOTIDE SEQUENCE</scope>
    <source>
        <strain evidence="2">NBRC 100468</strain>
    </source>
</reference>
<keyword evidence="3" id="KW-1185">Reference proteome</keyword>
<accession>A0A9W8A6G0</accession>
<evidence type="ECO:0000313" key="2">
    <source>
        <dbReference type="EMBL" id="KAJ1920139.1"/>
    </source>
</evidence>
<gene>
    <name evidence="2" type="ORF">H4219_001512</name>
</gene>
<evidence type="ECO:0000313" key="3">
    <source>
        <dbReference type="Proteomes" id="UP001150538"/>
    </source>
</evidence>
<feature type="region of interest" description="Disordered" evidence="1">
    <location>
        <begin position="84"/>
        <end position="111"/>
    </location>
</feature>
<sequence>MAMADALPMTARRQTNTFSTTIITTTTTIMRAFIFLAALILCASVVLAFPIPFGIDRLLRRAGVYGKNDYPITVLCNNGDSELNKDTSNYKQGPPAAVKRSGNYPRSPCDN</sequence>
<comment type="caution">
    <text evidence="2">The sequence shown here is derived from an EMBL/GenBank/DDBJ whole genome shotgun (WGS) entry which is preliminary data.</text>
</comment>
<proteinExistence type="predicted"/>